<dbReference type="InterPro" id="IPR043502">
    <property type="entry name" value="DNA/RNA_pol_sf"/>
</dbReference>
<feature type="region of interest" description="Disordered" evidence="21">
    <location>
        <begin position="592"/>
        <end position="639"/>
    </location>
</feature>
<evidence type="ECO:0000256" key="10">
    <source>
        <dbReference type="ARBA" id="ARBA00022723"/>
    </source>
</evidence>
<keyword evidence="7" id="KW-0808">Transferase</keyword>
<dbReference type="PANTHER" id="PTHR11076:SF33">
    <property type="entry name" value="DNA POLYMERASE KAPPA"/>
    <property type="match status" value="1"/>
</dbReference>
<dbReference type="Gene3D" id="1.10.150.20">
    <property type="entry name" value="5' to 3' exonuclease, C-terminal subdomain"/>
    <property type="match status" value="1"/>
</dbReference>
<dbReference type="Pfam" id="PF11799">
    <property type="entry name" value="IMS_C"/>
    <property type="match status" value="1"/>
</dbReference>
<dbReference type="NCBIfam" id="NF002677">
    <property type="entry name" value="PRK02406.1"/>
    <property type="match status" value="1"/>
</dbReference>
<dbReference type="EMBL" id="GDRN01028027">
    <property type="protein sequence ID" value="JAI67628.1"/>
    <property type="molecule type" value="Transcribed_RNA"/>
</dbReference>
<keyword evidence="15" id="KW-0239">DNA-directed DNA polymerase</keyword>
<dbReference type="FunFam" id="1.10.150.810:FF:000003">
    <property type="entry name" value="DNA polymerase kappa subunit"/>
    <property type="match status" value="1"/>
</dbReference>
<comment type="similarity">
    <text evidence="3">Belongs to the DNA polymerase type-Y family.</text>
</comment>
<sequence>MVVTKKSELKGTMDASSGPKNLSLNTHKAGMEGLDTEKINEIIKRASEGSRFYQHKQKHQQHLNEKLEVMKKEAASFTKEQTEKATKQMDQLIRELEAERDLSHTIVHVDMDMFYAAVEMRDDPSLRDKPMAVGSTGMLSTSNYAARKFGVRAAMPGFIGKKLCPELTIVPPNFSKYRAVSQEVREVFSHYDPGFSPMSLDEAYLDITDYLQKNSSLYVDEDDGDNHEQLAQAVVNEMRHKIEVKTQLTASAGIAANTRLAKVCSDLNKPNGQYYLPPDRDRILEFISSLPIRKVSGIGNVMEQHLQALDITQCGHLMEKRGLLKLLFSETNYENFLTIALGLGHSTLSAWTERDRKSISTETTFKGTFDRQTLFKLSVDLCQELAEDMQKKDIVGKVLTLKFKTIDFQIRTRAQTLSEATCCPEVMAAGIKRLLLHEMNAATEQPLSLRLLGVRMSSLMYSSEVGQRRQATLTQMFSQAAQPKASSSTTFSQSEQESHQSQKEIIMENVTIKSENILERSTPVTAKTDFSQKKDISIENFLSKPKPSKPAEEPTRTEVYECSVCEELVHVESLEEFNKHLDTCLEIHSSPSLQKSSIDNNSFKDDTGIQKNSEQSVESEESREDNEIPSDVSHLNNCESNINPTTSSLNQNFLCPVCEQRSFCDMTTLNKHMDECLNKSAISELLQESSHQQETTRSKKTEMAKNQNSRKRKANAESHIHKKTKSGFNTLDRYFSS</sequence>
<dbReference type="FunFam" id="1.10.150.810:FF:000001">
    <property type="entry name" value="DNA polymerase kappa"/>
    <property type="match status" value="1"/>
</dbReference>
<keyword evidence="8" id="KW-0548">Nucleotidyltransferase</keyword>
<evidence type="ECO:0000313" key="23">
    <source>
        <dbReference type="EMBL" id="JAI67628.1"/>
    </source>
</evidence>
<dbReference type="CDD" id="cd03586">
    <property type="entry name" value="PolY_Pol_IV_kappa"/>
    <property type="match status" value="1"/>
</dbReference>
<protein>
    <recommendedName>
        <fullName evidence="5">DNA polymerase kappa</fullName>
        <ecNumber evidence="4">2.7.7.7</ecNumber>
    </recommendedName>
</protein>
<dbReference type="InterPro" id="IPR017961">
    <property type="entry name" value="DNA_pol_Y-fam_little_finger"/>
</dbReference>
<evidence type="ECO:0000256" key="8">
    <source>
        <dbReference type="ARBA" id="ARBA00022695"/>
    </source>
</evidence>
<keyword evidence="13" id="KW-0862">Zinc</keyword>
<keyword evidence="6" id="KW-0515">Mutator protein</keyword>
<reference evidence="23" key="1">
    <citation type="submission" date="2015-09" db="EMBL/GenBank/DDBJ databases">
        <title>Scylla olivacea transcriptome.</title>
        <authorList>
            <person name="Ikhwanuddin M."/>
        </authorList>
    </citation>
    <scope>NUCLEOTIDE SEQUENCE</scope>
</reference>
<dbReference type="GO" id="GO:0003887">
    <property type="term" value="F:DNA-directed DNA polymerase activity"/>
    <property type="evidence" value="ECO:0007669"/>
    <property type="project" value="UniProtKB-KW"/>
</dbReference>
<dbReference type="Gene3D" id="1.10.150.810">
    <property type="match status" value="1"/>
</dbReference>
<evidence type="ECO:0000256" key="1">
    <source>
        <dbReference type="ARBA" id="ARBA00001946"/>
    </source>
</evidence>
<feature type="compositionally biased region" description="Polar residues" evidence="21">
    <location>
        <begin position="592"/>
        <end position="601"/>
    </location>
</feature>
<keyword evidence="10" id="KW-0479">Metal-binding</keyword>
<dbReference type="PIRSF" id="PIRSF036603">
    <property type="entry name" value="DPol_eta"/>
    <property type="match status" value="1"/>
</dbReference>
<keyword evidence="14" id="KW-0460">Magnesium</keyword>
<evidence type="ECO:0000256" key="21">
    <source>
        <dbReference type="SAM" id="MobiDB-lite"/>
    </source>
</evidence>
<evidence type="ECO:0000256" key="7">
    <source>
        <dbReference type="ARBA" id="ARBA00022679"/>
    </source>
</evidence>
<dbReference type="FunFam" id="3.30.1490.100:FF:000004">
    <property type="entry name" value="DNA polymerase IV"/>
    <property type="match status" value="1"/>
</dbReference>
<dbReference type="GO" id="GO:0008270">
    <property type="term" value="F:zinc ion binding"/>
    <property type="evidence" value="ECO:0007669"/>
    <property type="project" value="UniProtKB-KW"/>
</dbReference>
<evidence type="ECO:0000256" key="17">
    <source>
        <dbReference type="ARBA" id="ARBA00023204"/>
    </source>
</evidence>
<dbReference type="GO" id="GO:0006260">
    <property type="term" value="P:DNA replication"/>
    <property type="evidence" value="ECO:0007669"/>
    <property type="project" value="UniProtKB-KW"/>
</dbReference>
<accession>A0A0P4WFR0</accession>
<keyword evidence="17" id="KW-0234">DNA repair</keyword>
<dbReference type="InterPro" id="IPR050116">
    <property type="entry name" value="DNA_polymerase-Y"/>
</dbReference>
<keyword evidence="20" id="KW-0175">Coiled coil</keyword>
<dbReference type="AlphaFoldDB" id="A0A0P4WFR0"/>
<dbReference type="GO" id="GO:0042276">
    <property type="term" value="P:error-prone translesion synthesis"/>
    <property type="evidence" value="ECO:0007669"/>
    <property type="project" value="TreeGrafter"/>
</dbReference>
<keyword evidence="9" id="KW-0235">DNA replication</keyword>
<feature type="coiled-coil region" evidence="20">
    <location>
        <begin position="60"/>
        <end position="102"/>
    </location>
</feature>
<dbReference type="FunFam" id="3.40.1170.60:FF:000002">
    <property type="entry name" value="Polymerase (DNA directed) kappa"/>
    <property type="match status" value="1"/>
</dbReference>
<evidence type="ECO:0000256" key="11">
    <source>
        <dbReference type="ARBA" id="ARBA00022763"/>
    </source>
</evidence>
<dbReference type="InterPro" id="IPR036775">
    <property type="entry name" value="DNA_pol_Y-fam_lit_finger_sf"/>
</dbReference>
<organism evidence="23">
    <name type="scientific">Scylla olivacea</name>
    <name type="common">Orange mud crab</name>
    <name type="synonym">Cancer olivacea</name>
    <dbReference type="NCBI Taxonomy" id="85551"/>
    <lineage>
        <taxon>Eukaryota</taxon>
        <taxon>Metazoa</taxon>
        <taxon>Ecdysozoa</taxon>
        <taxon>Arthropoda</taxon>
        <taxon>Crustacea</taxon>
        <taxon>Multicrustacea</taxon>
        <taxon>Malacostraca</taxon>
        <taxon>Eumalacostraca</taxon>
        <taxon>Eucarida</taxon>
        <taxon>Decapoda</taxon>
        <taxon>Pleocyemata</taxon>
        <taxon>Brachyura</taxon>
        <taxon>Eubrachyura</taxon>
        <taxon>Portunoidea</taxon>
        <taxon>Portunidae</taxon>
        <taxon>Portuninae</taxon>
        <taxon>Scylla</taxon>
    </lineage>
</organism>
<feature type="compositionally biased region" description="Acidic residues" evidence="21">
    <location>
        <begin position="617"/>
        <end position="628"/>
    </location>
</feature>
<evidence type="ECO:0000256" key="16">
    <source>
        <dbReference type="ARBA" id="ARBA00023125"/>
    </source>
</evidence>
<feature type="compositionally biased region" description="Basic and acidic residues" evidence="21">
    <location>
        <begin position="694"/>
        <end position="703"/>
    </location>
</feature>
<dbReference type="SMART" id="SM00734">
    <property type="entry name" value="ZnF_Rad18"/>
    <property type="match status" value="2"/>
</dbReference>
<dbReference type="HAMAP" id="MF_01113">
    <property type="entry name" value="DNApol_IV"/>
    <property type="match status" value="1"/>
</dbReference>
<evidence type="ECO:0000256" key="18">
    <source>
        <dbReference type="ARBA" id="ARBA00023242"/>
    </source>
</evidence>
<dbReference type="Gene3D" id="3.40.1170.60">
    <property type="match status" value="1"/>
</dbReference>
<feature type="compositionally biased region" description="Basic and acidic residues" evidence="21">
    <location>
        <begin position="1"/>
        <end position="11"/>
    </location>
</feature>
<dbReference type="InterPro" id="IPR001126">
    <property type="entry name" value="UmuC"/>
</dbReference>
<keyword evidence="16" id="KW-0238">DNA-binding</keyword>
<evidence type="ECO:0000256" key="13">
    <source>
        <dbReference type="ARBA" id="ARBA00022833"/>
    </source>
</evidence>
<evidence type="ECO:0000256" key="4">
    <source>
        <dbReference type="ARBA" id="ARBA00012417"/>
    </source>
</evidence>
<keyword evidence="12" id="KW-0863">Zinc-finger</keyword>
<evidence type="ECO:0000259" key="22">
    <source>
        <dbReference type="PROSITE" id="PS50173"/>
    </source>
</evidence>
<comment type="catalytic activity">
    <reaction evidence="19">
        <text>DNA(n) + a 2'-deoxyribonucleoside 5'-triphosphate = DNA(n+1) + diphosphate</text>
        <dbReference type="Rhea" id="RHEA:22508"/>
        <dbReference type="Rhea" id="RHEA-COMP:17339"/>
        <dbReference type="Rhea" id="RHEA-COMP:17340"/>
        <dbReference type="ChEBI" id="CHEBI:33019"/>
        <dbReference type="ChEBI" id="CHEBI:61560"/>
        <dbReference type="ChEBI" id="CHEBI:173112"/>
        <dbReference type="EC" id="2.7.7.7"/>
    </reaction>
</comment>
<evidence type="ECO:0000256" key="15">
    <source>
        <dbReference type="ARBA" id="ARBA00022932"/>
    </source>
</evidence>
<dbReference type="Gene3D" id="3.30.1490.100">
    <property type="entry name" value="DNA polymerase, Y-family, little finger domain"/>
    <property type="match status" value="1"/>
</dbReference>
<feature type="compositionally biased region" description="Polar residues" evidence="21">
    <location>
        <begin position="14"/>
        <end position="26"/>
    </location>
</feature>
<dbReference type="PANTHER" id="PTHR11076">
    <property type="entry name" value="DNA REPAIR POLYMERASE UMUC / TRANSFERASE FAMILY MEMBER"/>
    <property type="match status" value="1"/>
</dbReference>
<evidence type="ECO:0000256" key="5">
    <source>
        <dbReference type="ARBA" id="ARBA00016178"/>
    </source>
</evidence>
<evidence type="ECO:0000256" key="9">
    <source>
        <dbReference type="ARBA" id="ARBA00022705"/>
    </source>
</evidence>
<dbReference type="InterPro" id="IPR022880">
    <property type="entry name" value="DNApol_IV"/>
</dbReference>
<dbReference type="GO" id="GO:0006281">
    <property type="term" value="P:DNA repair"/>
    <property type="evidence" value="ECO:0007669"/>
    <property type="project" value="UniProtKB-KW"/>
</dbReference>
<evidence type="ECO:0000256" key="3">
    <source>
        <dbReference type="ARBA" id="ARBA00010945"/>
    </source>
</evidence>
<keyword evidence="11" id="KW-0227">DNA damage</keyword>
<keyword evidence="18" id="KW-0539">Nucleus</keyword>
<dbReference type="EC" id="2.7.7.7" evidence="4"/>
<evidence type="ECO:0000256" key="19">
    <source>
        <dbReference type="ARBA" id="ARBA00049244"/>
    </source>
</evidence>
<comment type="subcellular location">
    <subcellularLocation>
        <location evidence="2">Nucleus</location>
    </subcellularLocation>
</comment>
<dbReference type="GO" id="GO:0003684">
    <property type="term" value="F:damaged DNA binding"/>
    <property type="evidence" value="ECO:0007669"/>
    <property type="project" value="InterPro"/>
</dbReference>
<dbReference type="SUPFAM" id="SSF56672">
    <property type="entry name" value="DNA/RNA polymerases"/>
    <property type="match status" value="1"/>
</dbReference>
<evidence type="ECO:0000256" key="2">
    <source>
        <dbReference type="ARBA" id="ARBA00004123"/>
    </source>
</evidence>
<evidence type="ECO:0000256" key="20">
    <source>
        <dbReference type="SAM" id="Coils"/>
    </source>
</evidence>
<dbReference type="InterPro" id="IPR043128">
    <property type="entry name" value="Rev_trsase/Diguanyl_cyclase"/>
</dbReference>
<name>A0A0P4WFR0_SCYOL</name>
<feature type="region of interest" description="Disordered" evidence="21">
    <location>
        <begin position="1"/>
        <end position="27"/>
    </location>
</feature>
<proteinExistence type="inferred from homology"/>
<feature type="domain" description="UmuC" evidence="22">
    <location>
        <begin position="106"/>
        <end position="299"/>
    </location>
</feature>
<dbReference type="Pfam" id="PF00817">
    <property type="entry name" value="IMS"/>
    <property type="match status" value="1"/>
</dbReference>
<comment type="cofactor">
    <cofactor evidence="1">
        <name>Mg(2+)</name>
        <dbReference type="ChEBI" id="CHEBI:18420"/>
    </cofactor>
</comment>
<dbReference type="SUPFAM" id="SSF100879">
    <property type="entry name" value="Lesion bypass DNA polymerase (Y-family), little finger domain"/>
    <property type="match status" value="1"/>
</dbReference>
<evidence type="ECO:0000256" key="12">
    <source>
        <dbReference type="ARBA" id="ARBA00022771"/>
    </source>
</evidence>
<feature type="region of interest" description="Disordered" evidence="21">
    <location>
        <begin position="687"/>
        <end position="737"/>
    </location>
</feature>
<dbReference type="PROSITE" id="PS50173">
    <property type="entry name" value="UMUC"/>
    <property type="match status" value="1"/>
</dbReference>
<dbReference type="InterPro" id="IPR006642">
    <property type="entry name" value="Rad18_UBZ4"/>
</dbReference>
<evidence type="ECO:0000256" key="6">
    <source>
        <dbReference type="ARBA" id="ARBA00022457"/>
    </source>
</evidence>
<evidence type="ECO:0000256" key="14">
    <source>
        <dbReference type="ARBA" id="ARBA00022842"/>
    </source>
</evidence>
<dbReference type="Gene3D" id="3.30.160.60">
    <property type="entry name" value="Classic Zinc Finger"/>
    <property type="match status" value="2"/>
</dbReference>
<dbReference type="GO" id="GO:0005634">
    <property type="term" value="C:nucleus"/>
    <property type="evidence" value="ECO:0007669"/>
    <property type="project" value="UniProtKB-SubCell"/>
</dbReference>
<dbReference type="Gene3D" id="3.30.70.270">
    <property type="match status" value="1"/>
</dbReference>